<dbReference type="InterPro" id="IPR031832">
    <property type="entry name" value="DUF4747"/>
</dbReference>
<evidence type="ECO:0000313" key="2">
    <source>
        <dbReference type="EMBL" id="WPU49000.1"/>
    </source>
</evidence>
<protein>
    <recommendedName>
        <fullName evidence="5">DUF4747 family protein</fullName>
    </recommendedName>
</protein>
<evidence type="ECO:0008006" key="5">
    <source>
        <dbReference type="Google" id="ProtNLM"/>
    </source>
</evidence>
<dbReference type="Pfam" id="PF15931">
    <property type="entry name" value="DUF4747"/>
    <property type="match status" value="1"/>
</dbReference>
<dbReference type="AlphaFoldDB" id="A0A1R4A4C8"/>
<sequence length="296" mass="33792">MPKKGTYYLGRVVKTGALDTDHVKAALRSPNSVTRYGCSWTFVDVREFIDGRTAYFFGRLVKYDPKGEVSVVDPEKRTEVRQSEPNITIASSPFVYVPEYQGVAFLHISNQIEYSAFMNRWAEVVNASHHQMLAECAVDPIADLRSFVRKLQSLDGIYRVSASVSPPNPMFGPLWEKLKKYLEQRRTERMKVEEDSGHGTPIDTDLAEHVQGMLDQAVDRPYEPDPLPIGDAAILMAADGYGKGYVRGKQGEDFIVIRTSETVRNFSFVRDPEPEDLYRKTVEILERIREERHMEH</sequence>
<evidence type="ECO:0000313" key="4">
    <source>
        <dbReference type="Proteomes" id="UP001322512"/>
    </source>
</evidence>
<gene>
    <name evidence="1" type="ORF">HELO_2941B</name>
    <name evidence="2" type="ORF">SR933_08905</name>
</gene>
<proteinExistence type="predicted"/>
<dbReference type="EMBL" id="FN869568">
    <property type="protein sequence ID" value="SJK83819.1"/>
    <property type="molecule type" value="Genomic_DNA"/>
</dbReference>
<dbReference type="OrthoDB" id="5795843at2"/>
<reference evidence="1" key="1">
    <citation type="journal article" date="2010" name="Environ. Microbiol.">
        <title>A blueprint of ectoine metabolism from the genome of the industrial producer Halomonas elongata DSM 2581(T).</title>
        <authorList>
            <person name="Schwibbert K."/>
            <person name="Marin-Sanguino A."/>
            <person name="Bagyan I."/>
            <person name="Heidrich G."/>
            <person name="Lentzen G."/>
            <person name="Seitz H."/>
            <person name="Rampp M."/>
            <person name="Schuster S.C."/>
            <person name="Klenk H.P."/>
            <person name="Pfeiffer F."/>
            <person name="Oesterhelt D."/>
            <person name="Kunte H.J."/>
        </authorList>
    </citation>
    <scope>NUCLEOTIDE SEQUENCE</scope>
    <source>
        <strain evidence="1">Type strain: DSM 2581</strain>
    </source>
</reference>
<evidence type="ECO:0000313" key="3">
    <source>
        <dbReference type="Proteomes" id="UP000008707"/>
    </source>
</evidence>
<dbReference type="RefSeq" id="WP_041602083.1">
    <property type="nucleotide sequence ID" value="NC_014532.2"/>
</dbReference>
<accession>A0A1R4A4C8</accession>
<reference evidence="1" key="2">
    <citation type="submission" date="2010-05" db="EMBL/GenBank/DDBJ databases">
        <title>Revision and reannotation of the Halomonas elongata DSM 2581(T) genome.</title>
        <authorList>
            <person name="Pfeiffer F."/>
            <person name="Bagyan I."/>
            <person name="Alfaro-Espinoza G."/>
            <person name="Zamora-Lagos M.A."/>
            <person name="Habermann B."/>
            <person name="Oesterhelt D."/>
            <person name="Kunte H.J."/>
        </authorList>
    </citation>
    <scope>NUCLEOTIDE SEQUENCE</scope>
    <source>
        <strain evidence="1">Type strain: DSM 2581</strain>
    </source>
</reference>
<name>A0A1R4A4C8_HALED</name>
<dbReference type="KEGG" id="hel:HELO_2941B"/>
<evidence type="ECO:0000313" key="1">
    <source>
        <dbReference type="EMBL" id="SJK83819.1"/>
    </source>
</evidence>
<dbReference type="GeneID" id="91010292"/>
<dbReference type="Proteomes" id="UP000008707">
    <property type="component" value="Chromosome"/>
</dbReference>
<keyword evidence="4" id="KW-1185">Reference proteome</keyword>
<reference evidence="2 4" key="4">
    <citation type="submission" date="2023-11" db="EMBL/GenBank/DDBJ databases">
        <title>MicrobeMod: A computational toolkit for identifying prokaryotic methylation and restriction-modification with nanopore sequencing.</title>
        <authorList>
            <person name="Crits-Christoph A."/>
            <person name="Kang S.C."/>
            <person name="Lee H."/>
            <person name="Ostrov N."/>
        </authorList>
    </citation>
    <scope>NUCLEOTIDE SEQUENCE [LARGE SCALE GENOMIC DNA]</scope>
    <source>
        <strain evidence="2 4">ATCC 33173</strain>
    </source>
</reference>
<dbReference type="EMBL" id="CP139472">
    <property type="protein sequence ID" value="WPU49000.1"/>
    <property type="molecule type" value="Genomic_DNA"/>
</dbReference>
<dbReference type="Proteomes" id="UP001322512">
    <property type="component" value="Chromosome"/>
</dbReference>
<reference evidence="3" key="3">
    <citation type="journal article" date="2011" name="Environ. Microbiol.">
        <title>A blueprint of ectoine metabolism from the genome of the industrial producer Halomonas elongata DSM 2581(T).</title>
        <authorList>
            <person name="Schwibbert K."/>
            <person name="Marin-Sanguino A."/>
            <person name="Bagyan I."/>
            <person name="Heidrich G."/>
            <person name="Lentzen G."/>
            <person name="Seitz H."/>
            <person name="Rampp M."/>
            <person name="Schuster S.C."/>
            <person name="Klenk H.P."/>
            <person name="Pfeiffer F."/>
            <person name="Oesterhelt D."/>
            <person name="Kunte H.J."/>
        </authorList>
    </citation>
    <scope>NUCLEOTIDE SEQUENCE [LARGE SCALE GENOMIC DNA]</scope>
    <source>
        <strain evidence="3">ATCC 33173 / DSM 2581 / NBRC 15536 / NCIMB 2198 / 1H9</strain>
    </source>
</reference>
<organism evidence="1 3">
    <name type="scientific">Halomonas elongata (strain ATCC 33173 / DSM 2581 / NBRC 15536 / NCIMB 2198 / 1H9)</name>
    <dbReference type="NCBI Taxonomy" id="768066"/>
    <lineage>
        <taxon>Bacteria</taxon>
        <taxon>Pseudomonadati</taxon>
        <taxon>Pseudomonadota</taxon>
        <taxon>Gammaproteobacteria</taxon>
        <taxon>Oceanospirillales</taxon>
        <taxon>Halomonadaceae</taxon>
        <taxon>Halomonas</taxon>
    </lineage>
</organism>